<dbReference type="InterPro" id="IPR015505">
    <property type="entry name" value="Coronin"/>
</dbReference>
<protein>
    <recommendedName>
        <fullName evidence="7">Coronin</fullName>
    </recommendedName>
</protein>
<dbReference type="PANTHER" id="PTHR10856:SF44">
    <property type="entry name" value="CORONIN"/>
    <property type="match status" value="1"/>
</dbReference>
<dbReference type="SUPFAM" id="SSF50978">
    <property type="entry name" value="WD40 repeat-like"/>
    <property type="match status" value="1"/>
</dbReference>
<reference evidence="9" key="1">
    <citation type="submission" date="2018-04" db="EMBL/GenBank/DDBJ databases">
        <title>Transcriptome assembly of Sipha flava.</title>
        <authorList>
            <person name="Scully E.D."/>
            <person name="Geib S.M."/>
            <person name="Palmer N.A."/>
            <person name="Koch K."/>
            <person name="Bradshaw J."/>
            <person name="Heng-Moss T."/>
            <person name="Sarath G."/>
        </authorList>
    </citation>
    <scope>NUCLEOTIDE SEQUENCE</scope>
</reference>
<proteinExistence type="inferred from homology"/>
<evidence type="ECO:0000313" key="9">
    <source>
        <dbReference type="EMBL" id="MBY69745.1"/>
    </source>
</evidence>
<gene>
    <name evidence="9" type="primary">coro2b</name>
    <name evidence="9" type="ORF">g.60462</name>
</gene>
<keyword evidence="5" id="KW-0009">Actin-binding</keyword>
<dbReference type="FunFam" id="2.130.10.10:FF:000502">
    <property type="entry name" value="Coronin"/>
    <property type="match status" value="1"/>
</dbReference>
<evidence type="ECO:0000256" key="6">
    <source>
        <dbReference type="PROSITE-ProRule" id="PRU00221"/>
    </source>
</evidence>
<evidence type="ECO:0000256" key="2">
    <source>
        <dbReference type="ARBA" id="ARBA00022574"/>
    </source>
</evidence>
<dbReference type="GO" id="GO:0051015">
    <property type="term" value="F:actin filament binding"/>
    <property type="evidence" value="ECO:0007669"/>
    <property type="project" value="TreeGrafter"/>
</dbReference>
<evidence type="ECO:0000256" key="1">
    <source>
        <dbReference type="ARBA" id="ARBA00009482"/>
    </source>
</evidence>
<dbReference type="OrthoDB" id="1850764at2759"/>
<feature type="domain" description="DUF1899" evidence="8">
    <location>
        <begin position="35"/>
        <end position="99"/>
    </location>
</feature>
<dbReference type="EMBL" id="GGMS01000542">
    <property type="protein sequence ID" value="MBY69745.1"/>
    <property type="molecule type" value="Transcribed_RNA"/>
</dbReference>
<dbReference type="InterPro" id="IPR036322">
    <property type="entry name" value="WD40_repeat_dom_sf"/>
</dbReference>
<dbReference type="Pfam" id="PF08953">
    <property type="entry name" value="DUF1899"/>
    <property type="match status" value="1"/>
</dbReference>
<dbReference type="InterPro" id="IPR001680">
    <property type="entry name" value="WD40_rpt"/>
</dbReference>
<dbReference type="Pfam" id="PF00400">
    <property type="entry name" value="WD40"/>
    <property type="match status" value="3"/>
</dbReference>
<feature type="repeat" description="WD" evidence="6">
    <location>
        <begin position="108"/>
        <end position="140"/>
    </location>
</feature>
<dbReference type="PROSITE" id="PS50082">
    <property type="entry name" value="WD_REPEATS_2"/>
    <property type="match status" value="2"/>
</dbReference>
<evidence type="ECO:0000256" key="5">
    <source>
        <dbReference type="ARBA" id="ARBA00023203"/>
    </source>
</evidence>
<evidence type="ECO:0000259" key="8">
    <source>
        <dbReference type="SMART" id="SM01166"/>
    </source>
</evidence>
<name>A0A2S2PW30_9HEMI</name>
<dbReference type="Gene3D" id="2.130.10.10">
    <property type="entry name" value="YVTN repeat-like/Quinoprotein amine dehydrogenase"/>
    <property type="match status" value="1"/>
</dbReference>
<evidence type="ECO:0000256" key="7">
    <source>
        <dbReference type="RuleBase" id="RU280818"/>
    </source>
</evidence>
<accession>A0A2S2PW30</accession>
<dbReference type="AlphaFoldDB" id="A0A2S2PW30"/>
<dbReference type="SMART" id="SM01166">
    <property type="entry name" value="DUF1899"/>
    <property type="match status" value="1"/>
</dbReference>
<organism evidence="9">
    <name type="scientific">Sipha flava</name>
    <name type="common">yellow sugarcane aphid</name>
    <dbReference type="NCBI Taxonomy" id="143950"/>
    <lineage>
        <taxon>Eukaryota</taxon>
        <taxon>Metazoa</taxon>
        <taxon>Ecdysozoa</taxon>
        <taxon>Arthropoda</taxon>
        <taxon>Hexapoda</taxon>
        <taxon>Insecta</taxon>
        <taxon>Pterygota</taxon>
        <taxon>Neoptera</taxon>
        <taxon>Paraneoptera</taxon>
        <taxon>Hemiptera</taxon>
        <taxon>Sternorrhyncha</taxon>
        <taxon>Aphidomorpha</taxon>
        <taxon>Aphidoidea</taxon>
        <taxon>Aphididae</taxon>
        <taxon>Sipha</taxon>
    </lineage>
</organism>
<dbReference type="PROSITE" id="PS50294">
    <property type="entry name" value="WD_REPEATS_REGION"/>
    <property type="match status" value="2"/>
</dbReference>
<sequence>MGTLDKRAKIDDVFKSNALVDIRACNKPVIKSLFRGVRSSKFRHVYGSPSRREELYDNIPITRNAHDSNFCAANPKFVAIVTEVAGGGAFVVLPINKTGRLDLNTSKVTGHRGPVLDVKWNPFNDNIIASCSDDCTIKLWYIPDSGLSCNLNEWLIELRGHRRRVGYIEWHPTAENVLASSGFDYMVMLWDAGSGQILNTIDCHPDIVHSITFNRDGSRIATTCKDKKVRSIDPRSGLVVAEGICHEGSRSSKVIYLDNERLLTTGFSTYSDRQIAIWNHTNLSEPLQRVNVDSSSGILFPYYDYDTKMVYLAGKGDGNIRYYEIVNEPPYIHFLNQFISGCPQVSC</sequence>
<feature type="repeat" description="WD" evidence="6">
    <location>
        <begin position="158"/>
        <end position="200"/>
    </location>
</feature>
<dbReference type="SMART" id="SM00320">
    <property type="entry name" value="WD40"/>
    <property type="match status" value="3"/>
</dbReference>
<evidence type="ECO:0000256" key="3">
    <source>
        <dbReference type="ARBA" id="ARBA00022737"/>
    </source>
</evidence>
<dbReference type="InterPro" id="IPR015048">
    <property type="entry name" value="DUF1899"/>
</dbReference>
<comment type="similarity">
    <text evidence="1 7">Belongs to the WD repeat coronin family.</text>
</comment>
<evidence type="ECO:0000256" key="4">
    <source>
        <dbReference type="ARBA" id="ARBA00023054"/>
    </source>
</evidence>
<dbReference type="SMART" id="SM01167">
    <property type="entry name" value="DUF1900"/>
    <property type="match status" value="1"/>
</dbReference>
<dbReference type="PANTHER" id="PTHR10856">
    <property type="entry name" value="CORONIN"/>
    <property type="match status" value="1"/>
</dbReference>
<keyword evidence="3 7" id="KW-0677">Repeat</keyword>
<dbReference type="InterPro" id="IPR015943">
    <property type="entry name" value="WD40/YVTN_repeat-like_dom_sf"/>
</dbReference>
<keyword evidence="2 6" id="KW-0853">WD repeat</keyword>
<keyword evidence="4" id="KW-0175">Coiled coil</keyword>